<dbReference type="InterPro" id="IPR036374">
    <property type="entry name" value="OxRdtase_Mopterin-bd_sf"/>
</dbReference>
<proteinExistence type="predicted"/>
<name>A0ABW4TSI0_9ACTN</name>
<feature type="domain" description="Oxidoreductase molybdopterin-binding" evidence="2">
    <location>
        <begin position="247"/>
        <end position="378"/>
    </location>
</feature>
<evidence type="ECO:0000256" key="1">
    <source>
        <dbReference type="SAM" id="Phobius"/>
    </source>
</evidence>
<reference evidence="4" key="1">
    <citation type="journal article" date="2019" name="Int. J. Syst. Evol. Microbiol.">
        <title>The Global Catalogue of Microorganisms (GCM) 10K type strain sequencing project: providing services to taxonomists for standard genome sequencing and annotation.</title>
        <authorList>
            <consortium name="The Broad Institute Genomics Platform"/>
            <consortium name="The Broad Institute Genome Sequencing Center for Infectious Disease"/>
            <person name="Wu L."/>
            <person name="Ma J."/>
        </authorList>
    </citation>
    <scope>NUCLEOTIDE SEQUENCE [LARGE SCALE GENOMIC DNA]</scope>
    <source>
        <strain evidence="4">CGMCC 1.12477</strain>
    </source>
</reference>
<dbReference type="PANTHER" id="PTHR43032">
    <property type="entry name" value="PROTEIN-METHIONINE-SULFOXIDE REDUCTASE"/>
    <property type="match status" value="1"/>
</dbReference>
<evidence type="ECO:0000313" key="4">
    <source>
        <dbReference type="Proteomes" id="UP001597351"/>
    </source>
</evidence>
<dbReference type="Proteomes" id="UP001597351">
    <property type="component" value="Unassembled WGS sequence"/>
</dbReference>
<evidence type="ECO:0000259" key="2">
    <source>
        <dbReference type="Pfam" id="PF00174"/>
    </source>
</evidence>
<comment type="caution">
    <text evidence="3">The sequence shown here is derived from an EMBL/GenBank/DDBJ whole genome shotgun (WGS) entry which is preliminary data.</text>
</comment>
<dbReference type="Gene3D" id="3.90.420.10">
    <property type="entry name" value="Oxidoreductase, molybdopterin-binding domain"/>
    <property type="match status" value="1"/>
</dbReference>
<keyword evidence="1" id="KW-0472">Membrane</keyword>
<dbReference type="PANTHER" id="PTHR43032:SF2">
    <property type="entry name" value="BLL0505 PROTEIN"/>
    <property type="match status" value="1"/>
</dbReference>
<evidence type="ECO:0000313" key="3">
    <source>
        <dbReference type="EMBL" id="MFD1948933.1"/>
    </source>
</evidence>
<sequence>MTTLRVPETRDFSSRLRSPAVTSRIGIALGISFGVCFVTGLFSHYAQLPDPVVPVPTAPAWGYRVTQGVHVLSGTAAVPLLLVKLWTVFPRLFLRPPRPSRELLVHLAERASIAALVASSVFLLATGLVNITAWYPWDFSFRTTHYAVAWIAIGSLAVHVAVKLPVVREALPRDVDDDGPPAGGGLTRRGLVRATWGAAGVALLATAGNSVGWLRSVSVLSVRSGDGPQGLPVTRTARAAGVAAAATSAAYALEVSHGGRTSAFTLEDLLSMPQRTETLPIACVEGWSESASWGGVRLRDVLDAAGVPRGTTVSVESLEERGAFRRSTLPASYADDDRTLVALVLGGEPLSIDHGFPARLIAPNRPGVKQTKWLGRISA</sequence>
<gene>
    <name evidence="3" type="ORF">ACFSDE_19170</name>
</gene>
<accession>A0ABW4TSI0</accession>
<dbReference type="RefSeq" id="WP_343921421.1">
    <property type="nucleotide sequence ID" value="NZ_BAAAJT010000003.1"/>
</dbReference>
<keyword evidence="1" id="KW-0812">Transmembrane</keyword>
<feature type="transmembrane region" description="Helical" evidence="1">
    <location>
        <begin position="71"/>
        <end position="93"/>
    </location>
</feature>
<feature type="transmembrane region" description="Helical" evidence="1">
    <location>
        <begin position="113"/>
        <end position="135"/>
    </location>
</feature>
<keyword evidence="1" id="KW-1133">Transmembrane helix</keyword>
<feature type="transmembrane region" description="Helical" evidence="1">
    <location>
        <begin position="147"/>
        <end position="166"/>
    </location>
</feature>
<dbReference type="Pfam" id="PF00174">
    <property type="entry name" value="Oxidored_molyb"/>
    <property type="match status" value="1"/>
</dbReference>
<dbReference type="CDD" id="cd00321">
    <property type="entry name" value="SO_family_Moco"/>
    <property type="match status" value="1"/>
</dbReference>
<organism evidence="3 4">
    <name type="scientific">Nocardioides aestuarii</name>
    <dbReference type="NCBI Taxonomy" id="252231"/>
    <lineage>
        <taxon>Bacteria</taxon>
        <taxon>Bacillati</taxon>
        <taxon>Actinomycetota</taxon>
        <taxon>Actinomycetes</taxon>
        <taxon>Propionibacteriales</taxon>
        <taxon>Nocardioidaceae</taxon>
        <taxon>Nocardioides</taxon>
    </lineage>
</organism>
<keyword evidence="4" id="KW-1185">Reference proteome</keyword>
<dbReference type="EMBL" id="JBHUGD010000004">
    <property type="protein sequence ID" value="MFD1948933.1"/>
    <property type="molecule type" value="Genomic_DNA"/>
</dbReference>
<feature type="transmembrane region" description="Helical" evidence="1">
    <location>
        <begin position="21"/>
        <end position="46"/>
    </location>
</feature>
<dbReference type="InterPro" id="IPR000572">
    <property type="entry name" value="OxRdtase_Mopterin-bd_dom"/>
</dbReference>
<protein>
    <submittedName>
        <fullName evidence="3">Molybdopterin-dependent oxidoreductase</fullName>
    </submittedName>
</protein>
<dbReference type="SUPFAM" id="SSF56524">
    <property type="entry name" value="Oxidoreductase molybdopterin-binding domain"/>
    <property type="match status" value="1"/>
</dbReference>